<evidence type="ECO:0000256" key="1">
    <source>
        <dbReference type="ARBA" id="ARBA00004123"/>
    </source>
</evidence>
<dbReference type="PANTHER" id="PTHR46481:SF10">
    <property type="entry name" value="ZINC FINGER BED DOMAIN-CONTAINING PROTEIN 39"/>
    <property type="match status" value="1"/>
</dbReference>
<keyword evidence="8" id="KW-0539">Nucleus</keyword>
<dbReference type="AlphaFoldDB" id="A0A1A8MNV7"/>
<keyword evidence="6" id="KW-0238">DNA-binding</keyword>
<gene>
    <name evidence="12" type="primary">BX530070.1</name>
</gene>
<evidence type="ECO:0000256" key="4">
    <source>
        <dbReference type="ARBA" id="ARBA00022833"/>
    </source>
</evidence>
<feature type="region of interest" description="Disordered" evidence="10">
    <location>
        <begin position="1"/>
        <end position="23"/>
    </location>
</feature>
<comment type="subcellular location">
    <subcellularLocation>
        <location evidence="1">Nucleus</location>
    </subcellularLocation>
</comment>
<dbReference type="SUPFAM" id="SSF53098">
    <property type="entry name" value="Ribonuclease H-like"/>
    <property type="match status" value="1"/>
</dbReference>
<evidence type="ECO:0000256" key="2">
    <source>
        <dbReference type="ARBA" id="ARBA00022723"/>
    </source>
</evidence>
<proteinExistence type="predicted"/>
<feature type="region of interest" description="Disordered" evidence="10">
    <location>
        <begin position="80"/>
        <end position="102"/>
    </location>
</feature>
<dbReference type="InterPro" id="IPR008906">
    <property type="entry name" value="HATC_C_dom"/>
</dbReference>
<dbReference type="SUPFAM" id="SSF140996">
    <property type="entry name" value="Hermes dimerisation domain"/>
    <property type="match status" value="1"/>
</dbReference>
<evidence type="ECO:0000259" key="11">
    <source>
        <dbReference type="PROSITE" id="PS50808"/>
    </source>
</evidence>
<dbReference type="GO" id="GO:0009791">
    <property type="term" value="P:post-embryonic development"/>
    <property type="evidence" value="ECO:0007669"/>
    <property type="project" value="UniProtKB-ARBA"/>
</dbReference>
<sequence>MTTRQMEEAETNNISLGERGDNTPRQIFNAPGKHKSKVWTVFGFYKTAGKLDRSHAICKLCRAALTYSGSTTNLDQHAKRKHGEEYGEFTEQKRAGTSGKQARTENAIPTFFQRLGQNSARAREITASITRFIAKGLCPYNIVEWEGFQDLIHTLEPRYKIPSRNHITNTCMPALYAQVKSQVEEKLAKAERVAITTDAWTSCATESYVTITAHHIAPDWELHDYVLQTRAFKGSHTGKNAGALLKQACVDWKILDKEPALVTDNATNMVLAGVEAEMTPHLMCFAHTINLATQKAFKVDTVARLLGKVRRVVGFFHRSVRAAEILQDKQKQLALPTHKLIQDVSTRWNSTQIMLERVLEQQPAISAALMSRDLRRGEELNTLKDKDFCDVEDIVKLMVPVKLVTISMCEDKRPTLSVISPVREKLKKTFEAADEDSVVIREMKQAFREDLEKRYTGLEDLFHTAAALDPRFKSLPFLTDHDAERTFANITAKATSLHNKALATGDPVHGGPLQTTSCQTEPALGELDIRIDAPQTQHEPEDDLPPFKKKKISALDQLLGKDFEVRMAATSVRDKASEEVKRYRERASLPLEENPLQWWKEQQDLPLLSSLAKRYLCIPATSVASERVFSTAGDIVSTKRSLLKHEHVDQLIFLKKNLPSKKKKKLNSDQE</sequence>
<dbReference type="PROSITE" id="PS50808">
    <property type="entry name" value="ZF_BED"/>
    <property type="match status" value="1"/>
</dbReference>
<evidence type="ECO:0000313" key="12">
    <source>
        <dbReference type="EMBL" id="SBR58585.1"/>
    </source>
</evidence>
<dbReference type="InterPro" id="IPR012337">
    <property type="entry name" value="RNaseH-like_sf"/>
</dbReference>
<organism evidence="12">
    <name type="scientific">Nothobranchius pienaari</name>
    <dbReference type="NCBI Taxonomy" id="704102"/>
    <lineage>
        <taxon>Eukaryota</taxon>
        <taxon>Metazoa</taxon>
        <taxon>Chordata</taxon>
        <taxon>Craniata</taxon>
        <taxon>Vertebrata</taxon>
        <taxon>Euteleostomi</taxon>
        <taxon>Actinopterygii</taxon>
        <taxon>Neopterygii</taxon>
        <taxon>Teleostei</taxon>
        <taxon>Neoteleostei</taxon>
        <taxon>Acanthomorphata</taxon>
        <taxon>Ovalentaria</taxon>
        <taxon>Atherinomorphae</taxon>
        <taxon>Cyprinodontiformes</taxon>
        <taxon>Nothobranchiidae</taxon>
        <taxon>Nothobranchius</taxon>
    </lineage>
</organism>
<accession>A0A1A8MNV7</accession>
<protein>
    <recommendedName>
        <fullName evidence="11">BED-type domain-containing protein</fullName>
    </recommendedName>
</protein>
<evidence type="ECO:0000256" key="6">
    <source>
        <dbReference type="ARBA" id="ARBA00023125"/>
    </source>
</evidence>
<reference evidence="12" key="1">
    <citation type="submission" date="2016-05" db="EMBL/GenBank/DDBJ databases">
        <authorList>
            <person name="Lavstsen T."/>
            <person name="Jespersen J.S."/>
        </authorList>
    </citation>
    <scope>NUCLEOTIDE SEQUENCE</scope>
    <source>
        <tissue evidence="12">Brain</tissue>
    </source>
</reference>
<evidence type="ECO:0000256" key="8">
    <source>
        <dbReference type="ARBA" id="ARBA00023242"/>
    </source>
</evidence>
<evidence type="ECO:0000256" key="9">
    <source>
        <dbReference type="PROSITE-ProRule" id="PRU00027"/>
    </source>
</evidence>
<keyword evidence="4" id="KW-0862">Zinc</keyword>
<dbReference type="GO" id="GO:0005634">
    <property type="term" value="C:nucleus"/>
    <property type="evidence" value="ECO:0007669"/>
    <property type="project" value="UniProtKB-SubCell"/>
</dbReference>
<keyword evidence="7" id="KW-0804">Transcription</keyword>
<keyword evidence="5" id="KW-0805">Transcription regulation</keyword>
<keyword evidence="2" id="KW-0479">Metal-binding</keyword>
<dbReference type="InterPro" id="IPR052035">
    <property type="entry name" value="ZnF_BED_domain_contain"/>
</dbReference>
<feature type="domain" description="BED-type" evidence="11">
    <location>
        <begin position="33"/>
        <end position="89"/>
    </location>
</feature>
<dbReference type="Pfam" id="PF02892">
    <property type="entry name" value="zf-BED"/>
    <property type="match status" value="1"/>
</dbReference>
<evidence type="ECO:0000256" key="3">
    <source>
        <dbReference type="ARBA" id="ARBA00022771"/>
    </source>
</evidence>
<reference evidence="12" key="2">
    <citation type="submission" date="2016-06" db="EMBL/GenBank/DDBJ databases">
        <title>The genome of a short-lived fish provides insights into sex chromosome evolution and the genetic control of aging.</title>
        <authorList>
            <person name="Reichwald K."/>
            <person name="Felder M."/>
            <person name="Petzold A."/>
            <person name="Koch P."/>
            <person name="Groth M."/>
            <person name="Platzer M."/>
        </authorList>
    </citation>
    <scope>NUCLEOTIDE SEQUENCE</scope>
    <source>
        <tissue evidence="12">Brain</tissue>
    </source>
</reference>
<evidence type="ECO:0000256" key="10">
    <source>
        <dbReference type="SAM" id="MobiDB-lite"/>
    </source>
</evidence>
<dbReference type="SUPFAM" id="SSF57667">
    <property type="entry name" value="beta-beta-alpha zinc fingers"/>
    <property type="match status" value="1"/>
</dbReference>
<dbReference type="PANTHER" id="PTHR46481">
    <property type="entry name" value="ZINC FINGER BED DOMAIN-CONTAINING PROTEIN 4"/>
    <property type="match status" value="1"/>
</dbReference>
<dbReference type="EMBL" id="HAEF01017426">
    <property type="protein sequence ID" value="SBR58585.1"/>
    <property type="molecule type" value="Transcribed_RNA"/>
</dbReference>
<dbReference type="GO" id="GO:0008270">
    <property type="term" value="F:zinc ion binding"/>
    <property type="evidence" value="ECO:0007669"/>
    <property type="project" value="UniProtKB-KW"/>
</dbReference>
<dbReference type="InterPro" id="IPR003656">
    <property type="entry name" value="Znf_BED"/>
</dbReference>
<dbReference type="SMART" id="SM00614">
    <property type="entry name" value="ZnF_BED"/>
    <property type="match status" value="1"/>
</dbReference>
<dbReference type="InterPro" id="IPR036236">
    <property type="entry name" value="Znf_C2H2_sf"/>
</dbReference>
<feature type="compositionally biased region" description="Basic and acidic residues" evidence="10">
    <location>
        <begin position="82"/>
        <end position="94"/>
    </location>
</feature>
<dbReference type="GO" id="GO:0046983">
    <property type="term" value="F:protein dimerization activity"/>
    <property type="evidence" value="ECO:0007669"/>
    <property type="project" value="InterPro"/>
</dbReference>
<evidence type="ECO:0000256" key="7">
    <source>
        <dbReference type="ARBA" id="ARBA00023163"/>
    </source>
</evidence>
<name>A0A1A8MNV7_9TELE</name>
<dbReference type="Pfam" id="PF05699">
    <property type="entry name" value="Dimer_Tnp_hAT"/>
    <property type="match status" value="1"/>
</dbReference>
<evidence type="ECO:0000256" key="5">
    <source>
        <dbReference type="ARBA" id="ARBA00023015"/>
    </source>
</evidence>
<keyword evidence="3 9" id="KW-0863">Zinc-finger</keyword>
<dbReference type="GO" id="GO:0003677">
    <property type="term" value="F:DNA binding"/>
    <property type="evidence" value="ECO:0007669"/>
    <property type="project" value="UniProtKB-KW"/>
</dbReference>